<evidence type="ECO:0000259" key="10">
    <source>
        <dbReference type="Pfam" id="PF00155"/>
    </source>
</evidence>
<keyword evidence="6 11" id="KW-0808">Transferase</keyword>
<accession>A0A0E3BJH3</accession>
<evidence type="ECO:0000256" key="5">
    <source>
        <dbReference type="ARBA" id="ARBA00022605"/>
    </source>
</evidence>
<evidence type="ECO:0000256" key="7">
    <source>
        <dbReference type="ARBA" id="ARBA00022898"/>
    </source>
</evidence>
<gene>
    <name evidence="11" type="ORF">P245_02775</name>
</gene>
<evidence type="ECO:0000256" key="6">
    <source>
        <dbReference type="ARBA" id="ARBA00022679"/>
    </source>
</evidence>
<dbReference type="InterPro" id="IPR004839">
    <property type="entry name" value="Aminotransferase_I/II_large"/>
</dbReference>
<evidence type="ECO:0000313" key="12">
    <source>
        <dbReference type="Proteomes" id="UP000029567"/>
    </source>
</evidence>
<dbReference type="GO" id="GO:0004400">
    <property type="term" value="F:histidinol-phosphate transaminase activity"/>
    <property type="evidence" value="ECO:0007669"/>
    <property type="project" value="UniProtKB-EC"/>
</dbReference>
<keyword evidence="4 11" id="KW-0032">Aminotransferase</keyword>
<dbReference type="GO" id="GO:0030170">
    <property type="term" value="F:pyridoxal phosphate binding"/>
    <property type="evidence" value="ECO:0007669"/>
    <property type="project" value="InterPro"/>
</dbReference>
<dbReference type="RefSeq" id="WP_034377475.1">
    <property type="nucleotide sequence ID" value="NZ_AWTN01000002.1"/>
</dbReference>
<comment type="catalytic activity">
    <reaction evidence="9">
        <text>L-histidinol phosphate + 2-oxoglutarate = 3-(imidazol-4-yl)-2-oxopropyl phosphate + L-glutamate</text>
        <dbReference type="Rhea" id="RHEA:23744"/>
        <dbReference type="ChEBI" id="CHEBI:16810"/>
        <dbReference type="ChEBI" id="CHEBI:29985"/>
        <dbReference type="ChEBI" id="CHEBI:57766"/>
        <dbReference type="ChEBI" id="CHEBI:57980"/>
        <dbReference type="EC" id="2.6.1.9"/>
    </reaction>
</comment>
<dbReference type="Proteomes" id="UP000029567">
    <property type="component" value="Unassembled WGS sequence"/>
</dbReference>
<dbReference type="Pfam" id="PF00155">
    <property type="entry name" value="Aminotran_1_2"/>
    <property type="match status" value="1"/>
</dbReference>
<dbReference type="Gene3D" id="3.40.640.10">
    <property type="entry name" value="Type I PLP-dependent aspartate aminotransferase-like (Major domain)"/>
    <property type="match status" value="1"/>
</dbReference>
<comment type="caution">
    <text evidence="11">The sequence shown here is derived from an EMBL/GenBank/DDBJ whole genome shotgun (WGS) entry which is preliminary data.</text>
</comment>
<evidence type="ECO:0000313" key="11">
    <source>
        <dbReference type="EMBL" id="KGH00304.1"/>
    </source>
</evidence>
<dbReference type="InterPro" id="IPR015421">
    <property type="entry name" value="PyrdxlP-dep_Trfase_major"/>
</dbReference>
<feature type="domain" description="Aminotransferase class I/classII large" evidence="10">
    <location>
        <begin position="190"/>
        <end position="334"/>
    </location>
</feature>
<dbReference type="PANTHER" id="PTHR43643">
    <property type="entry name" value="HISTIDINOL-PHOSPHATE AMINOTRANSFERASE 2"/>
    <property type="match status" value="1"/>
</dbReference>
<comment type="similarity">
    <text evidence="2">Belongs to the class-II pyridoxal-phosphate-dependent aminotransferase family. Histidinol-phosphate aminotransferase subfamily.</text>
</comment>
<keyword evidence="7" id="KW-0663">Pyridoxal phosphate</keyword>
<evidence type="ECO:0000256" key="3">
    <source>
        <dbReference type="ARBA" id="ARBA00012748"/>
    </source>
</evidence>
<dbReference type="Gene3D" id="3.90.1150.10">
    <property type="entry name" value="Aspartate Aminotransferase, domain 1"/>
    <property type="match status" value="1"/>
</dbReference>
<evidence type="ECO:0000256" key="1">
    <source>
        <dbReference type="ARBA" id="ARBA00005011"/>
    </source>
</evidence>
<reference evidence="11 12" key="1">
    <citation type="submission" date="2013-09" db="EMBL/GenBank/DDBJ databases">
        <title>High correlation between genotypes and phenotypes of environmental bacteria Comamonas testosteroni strains.</title>
        <authorList>
            <person name="Liu L."/>
            <person name="Zhu W."/>
            <person name="Xia X."/>
            <person name="Xu B."/>
            <person name="Luo M."/>
            <person name="Wang G."/>
        </authorList>
    </citation>
    <scope>NUCLEOTIDE SEQUENCE [LARGE SCALE GENOMIC DNA]</scope>
    <source>
        <strain evidence="11 12">JL14</strain>
    </source>
</reference>
<keyword evidence="8" id="KW-0368">Histidine biosynthesis</keyword>
<organism evidence="11 12">
    <name type="scientific">Comamonas thiooxydans</name>
    <dbReference type="NCBI Taxonomy" id="363952"/>
    <lineage>
        <taxon>Bacteria</taxon>
        <taxon>Pseudomonadati</taxon>
        <taxon>Pseudomonadota</taxon>
        <taxon>Betaproteobacteria</taxon>
        <taxon>Burkholderiales</taxon>
        <taxon>Comamonadaceae</taxon>
        <taxon>Comamonas</taxon>
    </lineage>
</organism>
<evidence type="ECO:0000256" key="8">
    <source>
        <dbReference type="ARBA" id="ARBA00023102"/>
    </source>
</evidence>
<proteinExistence type="inferred from homology"/>
<dbReference type="SUPFAM" id="SSF53383">
    <property type="entry name" value="PLP-dependent transferases"/>
    <property type="match status" value="1"/>
</dbReference>
<dbReference type="EC" id="2.6.1.9" evidence="3"/>
<keyword evidence="5" id="KW-0028">Amino-acid biosynthesis</keyword>
<dbReference type="InterPro" id="IPR050106">
    <property type="entry name" value="HistidinolP_aminotransfase"/>
</dbReference>
<dbReference type="AlphaFoldDB" id="A0A0E3BJH3"/>
<sequence length="335" mass="36437">MFDVNAAAMHGGTDALGVPAHDFSTNRNACGPCPMAVKALQAAHVAQYPDPQYGALRAQLAAFHGVAVERILIGGSSSELIHRLTLHAVRSGAKSVQFPQHHYGDYLQAARVWRLALCRRTEAVVAPVLSWACEPSSPLGAMEDIWPAWQQPPAQKEWRVLDCAYRPLWLEDQPPERNLDTVWQLWTPNKALGMTGVRAAYAIAPMQAAVAELQALNALAASWVVGSHGVAMLQAWVTDEAQQWLAHSLMTLRRWKAQQLALCEKLGWQVVPGHQANYFVAGLPLAELAAPLAGLRAQGIKLRDCASFGLSGHVRLGVLPPVSQAALEQAWKSIQ</sequence>
<name>A0A0E3BJH3_9BURK</name>
<evidence type="ECO:0000256" key="9">
    <source>
        <dbReference type="ARBA" id="ARBA00047481"/>
    </source>
</evidence>
<dbReference type="InterPro" id="IPR015424">
    <property type="entry name" value="PyrdxlP-dep_Trfase"/>
</dbReference>
<dbReference type="GO" id="GO:0000105">
    <property type="term" value="P:L-histidine biosynthetic process"/>
    <property type="evidence" value="ECO:0007669"/>
    <property type="project" value="UniProtKB-KW"/>
</dbReference>
<evidence type="ECO:0000256" key="4">
    <source>
        <dbReference type="ARBA" id="ARBA00022576"/>
    </source>
</evidence>
<dbReference type="InterPro" id="IPR015422">
    <property type="entry name" value="PyrdxlP-dep_Trfase_small"/>
</dbReference>
<dbReference type="PANTHER" id="PTHR43643:SF6">
    <property type="entry name" value="HISTIDINOL-PHOSPHATE AMINOTRANSFERASE"/>
    <property type="match status" value="1"/>
</dbReference>
<comment type="pathway">
    <text evidence="1">Amino-acid biosynthesis; L-histidine biosynthesis; L-histidine from 5-phospho-alpha-D-ribose 1-diphosphate: step 7/9.</text>
</comment>
<dbReference type="EMBL" id="AWTN01000002">
    <property type="protein sequence ID" value="KGH00304.1"/>
    <property type="molecule type" value="Genomic_DNA"/>
</dbReference>
<evidence type="ECO:0000256" key="2">
    <source>
        <dbReference type="ARBA" id="ARBA00007970"/>
    </source>
</evidence>
<protein>
    <recommendedName>
        <fullName evidence="3">histidinol-phosphate transaminase</fullName>
        <ecNumber evidence="3">2.6.1.9</ecNumber>
    </recommendedName>
</protein>